<evidence type="ECO:0000313" key="2">
    <source>
        <dbReference type="EMBL" id="CAD9037004.1"/>
    </source>
</evidence>
<reference evidence="2" key="1">
    <citation type="submission" date="2021-01" db="EMBL/GenBank/DDBJ databases">
        <authorList>
            <person name="Corre E."/>
            <person name="Pelletier E."/>
            <person name="Niang G."/>
            <person name="Scheremetjew M."/>
            <person name="Finn R."/>
            <person name="Kale V."/>
            <person name="Holt S."/>
            <person name="Cochrane G."/>
            <person name="Meng A."/>
            <person name="Brown T."/>
            <person name="Cohen L."/>
        </authorList>
    </citation>
    <scope>NUCLEOTIDE SEQUENCE</scope>
    <source>
        <strain evidence="2">NIES-381</strain>
    </source>
</reference>
<dbReference type="AlphaFoldDB" id="A0A7S1J9K9"/>
<organism evidence="2">
    <name type="scientific">Eutreptiella gymnastica</name>
    <dbReference type="NCBI Taxonomy" id="73025"/>
    <lineage>
        <taxon>Eukaryota</taxon>
        <taxon>Discoba</taxon>
        <taxon>Euglenozoa</taxon>
        <taxon>Euglenida</taxon>
        <taxon>Spirocuta</taxon>
        <taxon>Euglenophyceae</taxon>
        <taxon>Eutreptiales</taxon>
        <taxon>Eutreptiaceae</taxon>
        <taxon>Eutreptiella</taxon>
    </lineage>
</organism>
<evidence type="ECO:0000256" key="1">
    <source>
        <dbReference type="SAM" id="MobiDB-lite"/>
    </source>
</evidence>
<feature type="region of interest" description="Disordered" evidence="1">
    <location>
        <begin position="1"/>
        <end position="24"/>
    </location>
</feature>
<feature type="compositionally biased region" description="Polar residues" evidence="1">
    <location>
        <begin position="1"/>
        <end position="16"/>
    </location>
</feature>
<dbReference type="EMBL" id="HBGA01130046">
    <property type="protein sequence ID" value="CAD9037004.1"/>
    <property type="molecule type" value="Transcribed_RNA"/>
</dbReference>
<gene>
    <name evidence="2" type="ORF">EGYM00392_LOCUS48162</name>
</gene>
<proteinExistence type="predicted"/>
<name>A0A7S1J9K9_9EUGL</name>
<accession>A0A7S1J9K9</accession>
<protein>
    <submittedName>
        <fullName evidence="2">Uncharacterized protein</fullName>
    </submittedName>
</protein>
<sequence>MGQGSAQVKCVPQSQKRPAPKSITGKSFQTLSKSFSSFQQCSSSAVCLFLPKFSVSHPSSRGAGGGPQKDFTKKGGCAYLFGTTSSSPPPKADSVWGLGLGKPPRPHLPYFGGGE</sequence>